<dbReference type="Pfam" id="PF01588">
    <property type="entry name" value="tRNA_bind"/>
    <property type="match status" value="1"/>
</dbReference>
<dbReference type="InterPro" id="IPR045060">
    <property type="entry name" value="Phe-tRNA-ligase_IIc_bsu"/>
</dbReference>
<feature type="domain" description="FDX-ACB" evidence="18">
    <location>
        <begin position="697"/>
        <end position="790"/>
    </location>
</feature>
<evidence type="ECO:0000256" key="12">
    <source>
        <dbReference type="ARBA" id="ARBA00022917"/>
    </source>
</evidence>
<feature type="domain" description="TRNA-binding" evidence="17">
    <location>
        <begin position="39"/>
        <end position="147"/>
    </location>
</feature>
<proteinExistence type="inferred from homology"/>
<evidence type="ECO:0000256" key="13">
    <source>
        <dbReference type="ARBA" id="ARBA00023146"/>
    </source>
</evidence>
<dbReference type="SMART" id="SM00874">
    <property type="entry name" value="B5"/>
    <property type="match status" value="1"/>
</dbReference>
<feature type="binding site" evidence="15">
    <location>
        <position position="463"/>
    </location>
    <ligand>
        <name>Mg(2+)</name>
        <dbReference type="ChEBI" id="CHEBI:18420"/>
        <note>shared with alpha subunit</note>
    </ligand>
</feature>
<evidence type="ECO:0000256" key="9">
    <source>
        <dbReference type="ARBA" id="ARBA00022840"/>
    </source>
</evidence>
<evidence type="ECO:0000256" key="4">
    <source>
        <dbReference type="ARBA" id="ARBA00022490"/>
    </source>
</evidence>
<feature type="binding site" evidence="15">
    <location>
        <position position="453"/>
    </location>
    <ligand>
        <name>Mg(2+)</name>
        <dbReference type="ChEBI" id="CHEBI:18420"/>
        <note>shared with alpha subunit</note>
    </ligand>
</feature>
<evidence type="ECO:0000259" key="18">
    <source>
        <dbReference type="PROSITE" id="PS51447"/>
    </source>
</evidence>
<gene>
    <name evidence="15 20" type="primary">pheT</name>
    <name evidence="20" type="ORF">ABXR19_10115</name>
</gene>
<comment type="similarity">
    <text evidence="2 15">Belongs to the phenylalanyl-tRNA synthetase beta subunit family. Type 1 subfamily.</text>
</comment>
<comment type="subunit">
    <text evidence="3 15">Tetramer of two alpha and two beta subunits.</text>
</comment>
<dbReference type="HAMAP" id="MF_00283">
    <property type="entry name" value="Phe_tRNA_synth_beta1"/>
    <property type="match status" value="1"/>
</dbReference>
<evidence type="ECO:0000256" key="8">
    <source>
        <dbReference type="ARBA" id="ARBA00022741"/>
    </source>
</evidence>
<keyword evidence="6 15" id="KW-0436">Ligase</keyword>
<dbReference type="InterPro" id="IPR002547">
    <property type="entry name" value="tRNA-bd_dom"/>
</dbReference>
<dbReference type="Gene3D" id="3.30.70.380">
    <property type="entry name" value="Ferrodoxin-fold anticodon-binding domain"/>
    <property type="match status" value="1"/>
</dbReference>
<evidence type="ECO:0000256" key="6">
    <source>
        <dbReference type="ARBA" id="ARBA00022598"/>
    </source>
</evidence>
<protein>
    <recommendedName>
        <fullName evidence="15">Phenylalanine--tRNA ligase beta subunit</fullName>
        <ecNumber evidence="15">6.1.1.20</ecNumber>
    </recommendedName>
    <alternativeName>
        <fullName evidence="15">Phenylalanyl-tRNA synthetase beta subunit</fullName>
        <shortName evidence="15">PheRS</shortName>
    </alternativeName>
</protein>
<dbReference type="InterPro" id="IPR005147">
    <property type="entry name" value="tRNA_synthase_B5-dom"/>
</dbReference>
<dbReference type="InterPro" id="IPR005121">
    <property type="entry name" value="Fdx_antiC-bd"/>
</dbReference>
<feature type="binding site" evidence="15">
    <location>
        <position position="462"/>
    </location>
    <ligand>
        <name>Mg(2+)</name>
        <dbReference type="ChEBI" id="CHEBI:18420"/>
        <note>shared with alpha subunit</note>
    </ligand>
</feature>
<dbReference type="InterPro" id="IPR045864">
    <property type="entry name" value="aa-tRNA-synth_II/BPL/LPL"/>
</dbReference>
<dbReference type="InterPro" id="IPR005146">
    <property type="entry name" value="B3/B4_tRNA-bd"/>
</dbReference>
<evidence type="ECO:0000313" key="21">
    <source>
        <dbReference type="Proteomes" id="UP001549691"/>
    </source>
</evidence>
<evidence type="ECO:0000256" key="11">
    <source>
        <dbReference type="ARBA" id="ARBA00022884"/>
    </source>
</evidence>
<keyword evidence="13 15" id="KW-0030">Aminoacyl-tRNA synthetase</keyword>
<comment type="cofactor">
    <cofactor evidence="15">
        <name>Mg(2+)</name>
        <dbReference type="ChEBI" id="CHEBI:18420"/>
    </cofactor>
    <text evidence="15">Binds 2 magnesium ions per tetramer.</text>
</comment>
<feature type="binding site" evidence="15">
    <location>
        <position position="459"/>
    </location>
    <ligand>
        <name>Mg(2+)</name>
        <dbReference type="ChEBI" id="CHEBI:18420"/>
        <note>shared with alpha subunit</note>
    </ligand>
</feature>
<evidence type="ECO:0000256" key="10">
    <source>
        <dbReference type="ARBA" id="ARBA00022842"/>
    </source>
</evidence>
<keyword evidence="21" id="KW-1185">Reference proteome</keyword>
<evidence type="ECO:0000313" key="20">
    <source>
        <dbReference type="EMBL" id="MET7014542.1"/>
    </source>
</evidence>
<keyword evidence="12 15" id="KW-0648">Protein biosynthesis</keyword>
<organism evidence="20 21">
    <name type="scientific">Uliginosibacterium flavum</name>
    <dbReference type="NCBI Taxonomy" id="1396831"/>
    <lineage>
        <taxon>Bacteria</taxon>
        <taxon>Pseudomonadati</taxon>
        <taxon>Pseudomonadota</taxon>
        <taxon>Betaproteobacteria</taxon>
        <taxon>Rhodocyclales</taxon>
        <taxon>Zoogloeaceae</taxon>
        <taxon>Uliginosibacterium</taxon>
    </lineage>
</organism>
<dbReference type="SUPFAM" id="SSF50249">
    <property type="entry name" value="Nucleic acid-binding proteins"/>
    <property type="match status" value="1"/>
</dbReference>
<dbReference type="PANTHER" id="PTHR10947">
    <property type="entry name" value="PHENYLALANYL-TRNA SYNTHETASE BETA CHAIN AND LEUCINE-RICH REPEAT-CONTAINING PROTEIN 47"/>
    <property type="match status" value="1"/>
</dbReference>
<evidence type="ECO:0000259" key="19">
    <source>
        <dbReference type="PROSITE" id="PS51483"/>
    </source>
</evidence>
<dbReference type="Gene3D" id="2.40.50.140">
    <property type="entry name" value="Nucleic acid-binding proteins"/>
    <property type="match status" value="1"/>
</dbReference>
<dbReference type="InterPro" id="IPR020825">
    <property type="entry name" value="Phe-tRNA_synthase-like_B3/B4"/>
</dbReference>
<evidence type="ECO:0000259" key="17">
    <source>
        <dbReference type="PROSITE" id="PS50886"/>
    </source>
</evidence>
<dbReference type="NCBIfam" id="TIGR00472">
    <property type="entry name" value="pheT_bact"/>
    <property type="match status" value="1"/>
</dbReference>
<dbReference type="SMART" id="SM00873">
    <property type="entry name" value="B3_4"/>
    <property type="match status" value="1"/>
</dbReference>
<dbReference type="Pfam" id="PF17759">
    <property type="entry name" value="tRNA_synthFbeta"/>
    <property type="match status" value="1"/>
</dbReference>
<dbReference type="PROSITE" id="PS50886">
    <property type="entry name" value="TRBD"/>
    <property type="match status" value="1"/>
</dbReference>
<accession>A0ABV2TKV1</accession>
<evidence type="ECO:0000256" key="5">
    <source>
        <dbReference type="ARBA" id="ARBA00022555"/>
    </source>
</evidence>
<dbReference type="InterPro" id="IPR036690">
    <property type="entry name" value="Fdx_antiC-bd_sf"/>
</dbReference>
<keyword evidence="4 15" id="KW-0963">Cytoplasm</keyword>
<dbReference type="Gene3D" id="3.30.56.10">
    <property type="match status" value="2"/>
</dbReference>
<dbReference type="PROSITE" id="PS51447">
    <property type="entry name" value="FDX_ACB"/>
    <property type="match status" value="1"/>
</dbReference>
<dbReference type="PANTHER" id="PTHR10947:SF0">
    <property type="entry name" value="PHENYLALANINE--TRNA LIGASE BETA SUBUNIT"/>
    <property type="match status" value="1"/>
</dbReference>
<sequence length="791" mass="84855">MQFSEQWLRALCNPPLNSEELCHLLTMAGLEVEEVEAIAPPFTGVVVAQIVSFEKHPNADKLRVCSVDVGQGELLQIVCGAPNVVVGMKAPCAMVGASLPGFDIKPAKLRGIESFGMMCSANELGMTQAHDGLQVLPDDAPVGANLRDYLSLDDKKITIKLTPNRADCLSLAGVARELAALTGTPATFTAPMDVAVAHIEQRSVVLDAPEACPRYCGRVITGVNVKAATPDWMKSRLERCGVRSISAVVDVTNYVMLELGQPLHAFDNDKLQGAIHVRWPLVGEKITLLNGQEITPAADMLLIADETRALALAGVMGGAESGVTDDTQAIFLESAYFQPDAIAGRARILGFSSDASHRYERGVDFELAQRAMVRASQLIIELCGGAVGPVVEAVAAAHLPQRAAVSFRPARARKVLGFEVSDEAMLASLSRLGMRTANAGAALEVTPPSYRFDIAIEEDLIEEVARVYGYDNIQPLPPKGPATMQSSTEAARPVHRLRRQLADLDYQEIISYAFVEEAWERDFAGNADPVKLANPIASQMSVMRSTLLGGLVGALSSNLRRRASRVRLFETGRCFAKDAAGAPVAGYSQPMRVAGLAWGTAEPEQWGQASRRVDFYDVKRDVELLLGNRAEFVAAKHPALHPGRSAAVKVDGNVTGFMGELHPALVQSYGLVTAPVVFELALDSVLAASVPAFAELPRHPAVMRDLALVVVNAVTADTLLGVLRAAASEIVRGVEVFDVYSGKGIEPDQKSIALRVMLQHAERTLEEAEIDDAMRGLISAAERETGGRLRA</sequence>
<dbReference type="RefSeq" id="WP_354601002.1">
    <property type="nucleotide sequence ID" value="NZ_JBEWZI010000009.1"/>
</dbReference>
<dbReference type="Proteomes" id="UP001549691">
    <property type="component" value="Unassembled WGS sequence"/>
</dbReference>
<evidence type="ECO:0000256" key="7">
    <source>
        <dbReference type="ARBA" id="ARBA00022723"/>
    </source>
</evidence>
<dbReference type="CDD" id="cd00769">
    <property type="entry name" value="PheRS_beta_core"/>
    <property type="match status" value="1"/>
</dbReference>
<keyword evidence="10 15" id="KW-0460">Magnesium</keyword>
<evidence type="ECO:0000256" key="14">
    <source>
        <dbReference type="ARBA" id="ARBA00049255"/>
    </source>
</evidence>
<dbReference type="Gene3D" id="3.30.930.10">
    <property type="entry name" value="Bira Bifunctional Protein, Domain 2"/>
    <property type="match status" value="1"/>
</dbReference>
<dbReference type="InterPro" id="IPR012340">
    <property type="entry name" value="NA-bd_OB-fold"/>
</dbReference>
<feature type="domain" description="B5" evidence="19">
    <location>
        <begin position="400"/>
        <end position="475"/>
    </location>
</feature>
<comment type="caution">
    <text evidence="20">The sequence shown here is derived from an EMBL/GenBank/DDBJ whole genome shotgun (WGS) entry which is preliminary data.</text>
</comment>
<dbReference type="Pfam" id="PF03147">
    <property type="entry name" value="FDX-ACB"/>
    <property type="match status" value="1"/>
</dbReference>
<dbReference type="SMART" id="SM00896">
    <property type="entry name" value="FDX-ACB"/>
    <property type="match status" value="1"/>
</dbReference>
<dbReference type="SUPFAM" id="SSF56037">
    <property type="entry name" value="PheT/TilS domain"/>
    <property type="match status" value="1"/>
</dbReference>
<dbReference type="NCBIfam" id="NF045760">
    <property type="entry name" value="YtpR"/>
    <property type="match status" value="1"/>
</dbReference>
<dbReference type="SUPFAM" id="SSF54991">
    <property type="entry name" value="Anticodon-binding domain of PheRS"/>
    <property type="match status" value="1"/>
</dbReference>
<dbReference type="SUPFAM" id="SSF46955">
    <property type="entry name" value="Putative DNA-binding domain"/>
    <property type="match status" value="1"/>
</dbReference>
<keyword evidence="11 16" id="KW-0694">RNA-binding</keyword>
<dbReference type="InterPro" id="IPR041616">
    <property type="entry name" value="PheRS_beta_core"/>
</dbReference>
<evidence type="ECO:0000256" key="15">
    <source>
        <dbReference type="HAMAP-Rule" id="MF_00283"/>
    </source>
</evidence>
<comment type="subcellular location">
    <subcellularLocation>
        <location evidence="1 15">Cytoplasm</location>
    </subcellularLocation>
</comment>
<evidence type="ECO:0000256" key="16">
    <source>
        <dbReference type="PROSITE-ProRule" id="PRU00209"/>
    </source>
</evidence>
<dbReference type="EC" id="6.1.1.20" evidence="15"/>
<dbReference type="Pfam" id="PF03484">
    <property type="entry name" value="B5"/>
    <property type="match status" value="1"/>
</dbReference>
<keyword evidence="5 16" id="KW-0820">tRNA-binding</keyword>
<evidence type="ECO:0000256" key="1">
    <source>
        <dbReference type="ARBA" id="ARBA00004496"/>
    </source>
</evidence>
<keyword evidence="9 15" id="KW-0067">ATP-binding</keyword>
<dbReference type="PROSITE" id="PS51483">
    <property type="entry name" value="B5"/>
    <property type="match status" value="1"/>
</dbReference>
<comment type="catalytic activity">
    <reaction evidence="14 15">
        <text>tRNA(Phe) + L-phenylalanine + ATP = L-phenylalanyl-tRNA(Phe) + AMP + diphosphate + H(+)</text>
        <dbReference type="Rhea" id="RHEA:19413"/>
        <dbReference type="Rhea" id="RHEA-COMP:9668"/>
        <dbReference type="Rhea" id="RHEA-COMP:9699"/>
        <dbReference type="ChEBI" id="CHEBI:15378"/>
        <dbReference type="ChEBI" id="CHEBI:30616"/>
        <dbReference type="ChEBI" id="CHEBI:33019"/>
        <dbReference type="ChEBI" id="CHEBI:58095"/>
        <dbReference type="ChEBI" id="CHEBI:78442"/>
        <dbReference type="ChEBI" id="CHEBI:78531"/>
        <dbReference type="ChEBI" id="CHEBI:456215"/>
        <dbReference type="EC" id="6.1.1.20"/>
    </reaction>
</comment>
<dbReference type="EMBL" id="JBEWZI010000009">
    <property type="protein sequence ID" value="MET7014542.1"/>
    <property type="molecule type" value="Genomic_DNA"/>
</dbReference>
<evidence type="ECO:0000256" key="2">
    <source>
        <dbReference type="ARBA" id="ARBA00008653"/>
    </source>
</evidence>
<reference evidence="20 21" key="1">
    <citation type="submission" date="2024-07" db="EMBL/GenBank/DDBJ databases">
        <title>Uliginosibacterium flavum JJ3220;KACC:17644.</title>
        <authorList>
            <person name="Kim M.K."/>
        </authorList>
    </citation>
    <scope>NUCLEOTIDE SEQUENCE [LARGE SCALE GENOMIC DNA]</scope>
    <source>
        <strain evidence="20 21">KACC:17644</strain>
    </source>
</reference>
<dbReference type="CDD" id="cd02796">
    <property type="entry name" value="tRNA_bind_bactPheRS"/>
    <property type="match status" value="1"/>
</dbReference>
<keyword evidence="7 15" id="KW-0479">Metal-binding</keyword>
<evidence type="ECO:0000256" key="3">
    <source>
        <dbReference type="ARBA" id="ARBA00011209"/>
    </source>
</evidence>
<name>A0ABV2TKV1_9RHOO</name>
<dbReference type="InterPro" id="IPR009061">
    <property type="entry name" value="DNA-bd_dom_put_sf"/>
</dbReference>
<keyword evidence="8 15" id="KW-0547">Nucleotide-binding</keyword>
<dbReference type="InterPro" id="IPR033714">
    <property type="entry name" value="tRNA_bind_bactPheRS"/>
</dbReference>
<dbReference type="InterPro" id="IPR004532">
    <property type="entry name" value="Phe-tRNA-ligase_IIc_bsu_bact"/>
</dbReference>
<dbReference type="Pfam" id="PF03483">
    <property type="entry name" value="B3_4"/>
    <property type="match status" value="1"/>
</dbReference>
<dbReference type="Gene3D" id="3.50.40.10">
    <property type="entry name" value="Phenylalanyl-trna Synthetase, Chain B, domain 3"/>
    <property type="match status" value="1"/>
</dbReference>
<dbReference type="GO" id="GO:0004826">
    <property type="term" value="F:phenylalanine-tRNA ligase activity"/>
    <property type="evidence" value="ECO:0007669"/>
    <property type="project" value="UniProtKB-EC"/>
</dbReference>
<dbReference type="SUPFAM" id="SSF55681">
    <property type="entry name" value="Class II aaRS and biotin synthetases"/>
    <property type="match status" value="1"/>
</dbReference>